<dbReference type="PANTHER" id="PTHR36838:SF1">
    <property type="entry name" value="SLR1864 PROTEIN"/>
    <property type="match status" value="1"/>
</dbReference>
<keyword evidence="3" id="KW-0813">Transport</keyword>
<evidence type="ECO:0000313" key="10">
    <source>
        <dbReference type="Proteomes" id="UP000275473"/>
    </source>
</evidence>
<feature type="transmembrane region" description="Helical" evidence="8">
    <location>
        <begin position="166"/>
        <end position="187"/>
    </location>
</feature>
<evidence type="ECO:0000256" key="4">
    <source>
        <dbReference type="ARBA" id="ARBA00022475"/>
    </source>
</evidence>
<feature type="transmembrane region" description="Helical" evidence="8">
    <location>
        <begin position="59"/>
        <end position="80"/>
    </location>
</feature>
<gene>
    <name evidence="9" type="ORF">EEX84_06395</name>
</gene>
<dbReference type="GO" id="GO:0005886">
    <property type="term" value="C:plasma membrane"/>
    <property type="evidence" value="ECO:0007669"/>
    <property type="project" value="UniProtKB-SubCell"/>
</dbReference>
<dbReference type="Gene3D" id="1.20.1530.20">
    <property type="match status" value="1"/>
</dbReference>
<dbReference type="Pfam" id="PF03547">
    <property type="entry name" value="Mem_trans"/>
    <property type="match status" value="1"/>
</dbReference>
<keyword evidence="4" id="KW-1003">Cell membrane</keyword>
<feature type="transmembrane region" description="Helical" evidence="8">
    <location>
        <begin position="279"/>
        <end position="301"/>
    </location>
</feature>
<dbReference type="InterPro" id="IPR038770">
    <property type="entry name" value="Na+/solute_symporter_sf"/>
</dbReference>
<evidence type="ECO:0000256" key="7">
    <source>
        <dbReference type="ARBA" id="ARBA00023136"/>
    </source>
</evidence>
<evidence type="ECO:0000256" key="1">
    <source>
        <dbReference type="ARBA" id="ARBA00004651"/>
    </source>
</evidence>
<keyword evidence="7 8" id="KW-0472">Membrane</keyword>
<proteinExistence type="inferred from homology"/>
<comment type="subcellular location">
    <subcellularLocation>
        <location evidence="1">Cell membrane</location>
        <topology evidence="1">Multi-pass membrane protein</topology>
    </subcellularLocation>
</comment>
<keyword evidence="10" id="KW-1185">Reference proteome</keyword>
<accession>A0A3M8P9A9</accession>
<feature type="transmembrane region" description="Helical" evidence="8">
    <location>
        <begin position="92"/>
        <end position="111"/>
    </location>
</feature>
<evidence type="ECO:0000256" key="3">
    <source>
        <dbReference type="ARBA" id="ARBA00022448"/>
    </source>
</evidence>
<evidence type="ECO:0000256" key="8">
    <source>
        <dbReference type="SAM" id="Phobius"/>
    </source>
</evidence>
<organism evidence="9 10">
    <name type="scientific">Planococcus salinus</name>
    <dbReference type="NCBI Taxonomy" id="1848460"/>
    <lineage>
        <taxon>Bacteria</taxon>
        <taxon>Bacillati</taxon>
        <taxon>Bacillota</taxon>
        <taxon>Bacilli</taxon>
        <taxon>Bacillales</taxon>
        <taxon>Caryophanaceae</taxon>
        <taxon>Planococcus</taxon>
    </lineage>
</organism>
<feature type="transmembrane region" description="Helical" evidence="8">
    <location>
        <begin position="222"/>
        <end position="244"/>
    </location>
</feature>
<keyword evidence="5 8" id="KW-0812">Transmembrane</keyword>
<dbReference type="EMBL" id="RIAX01000003">
    <property type="protein sequence ID" value="RNF40257.1"/>
    <property type="molecule type" value="Genomic_DNA"/>
</dbReference>
<feature type="transmembrane region" description="Helical" evidence="8">
    <location>
        <begin position="6"/>
        <end position="26"/>
    </location>
</feature>
<dbReference type="Proteomes" id="UP000275473">
    <property type="component" value="Unassembled WGS sequence"/>
</dbReference>
<comment type="similarity">
    <text evidence="2">Belongs to the auxin efflux carrier (TC 2.A.69) family.</text>
</comment>
<feature type="transmembrane region" description="Helical" evidence="8">
    <location>
        <begin position="123"/>
        <end position="145"/>
    </location>
</feature>
<dbReference type="AlphaFoldDB" id="A0A3M8P9A9"/>
<feature type="transmembrane region" description="Helical" evidence="8">
    <location>
        <begin position="193"/>
        <end position="215"/>
    </location>
</feature>
<name>A0A3M8P9A9_9BACL</name>
<protein>
    <submittedName>
        <fullName evidence="9">AEC family transporter</fullName>
    </submittedName>
</protein>
<keyword evidence="6 8" id="KW-1133">Transmembrane helix</keyword>
<dbReference type="OrthoDB" id="527159at2"/>
<dbReference type="PANTHER" id="PTHR36838">
    <property type="entry name" value="AUXIN EFFLUX CARRIER FAMILY PROTEIN"/>
    <property type="match status" value="1"/>
</dbReference>
<evidence type="ECO:0000313" key="9">
    <source>
        <dbReference type="EMBL" id="RNF40257.1"/>
    </source>
</evidence>
<comment type="caution">
    <text evidence="9">The sequence shown here is derived from an EMBL/GenBank/DDBJ whole genome shotgun (WGS) entry which is preliminary data.</text>
</comment>
<evidence type="ECO:0000256" key="5">
    <source>
        <dbReference type="ARBA" id="ARBA00022692"/>
    </source>
</evidence>
<dbReference type="GO" id="GO:0055085">
    <property type="term" value="P:transmembrane transport"/>
    <property type="evidence" value="ECO:0007669"/>
    <property type="project" value="InterPro"/>
</dbReference>
<reference evidence="9 10" key="1">
    <citation type="journal article" date="2018" name="Int. J. Syst. Evol. Microbiol.">
        <title>Planococcus salinus sp. nov., a moderately halophilic bacterium isolated from a saline-alkali soil.</title>
        <authorList>
            <person name="Gan L."/>
        </authorList>
    </citation>
    <scope>NUCLEOTIDE SEQUENCE [LARGE SCALE GENOMIC DNA]</scope>
    <source>
        <strain evidence="9 10">LCB217</strain>
    </source>
</reference>
<evidence type="ECO:0000256" key="2">
    <source>
        <dbReference type="ARBA" id="ARBA00010145"/>
    </source>
</evidence>
<sequence>MEIFNIFLNILLPILILIGIGGILHIKFQFDLNTLAKINIYYLVPGLILVRLYETEIAWNMFFKVLVFFIFLSLFLYFVSKLISKIFRFHKGLNIAFSHSALFFNSGNYGVSVNDLAFRQDPIAMAVQVLVLTFQNLLVYSYGILSLQRINKDKLKQSIPYFKMPVLYAMFIGLGLNAFDITLPQFLYISGSYVADALIAIALLTLGAQVIQLNFTKNMFPVYLSVGVRLIISPLIAFIIIPFLNVDTITAQAMFIASAVPSSVNSAIIAQEYNNEPSFAAQAVLASTIFSAITVTIVIYLSRIIFV</sequence>
<dbReference type="InterPro" id="IPR004776">
    <property type="entry name" value="Mem_transp_PIN-like"/>
</dbReference>
<evidence type="ECO:0000256" key="6">
    <source>
        <dbReference type="ARBA" id="ARBA00022989"/>
    </source>
</evidence>